<feature type="compositionally biased region" description="Polar residues" evidence="1">
    <location>
        <begin position="464"/>
        <end position="476"/>
    </location>
</feature>
<dbReference type="EMBL" id="JANBPU010000233">
    <property type="protein sequence ID" value="KAJ1913864.1"/>
    <property type="molecule type" value="Genomic_DNA"/>
</dbReference>
<name>A0A9W7ZPH6_9FUNG</name>
<feature type="compositionally biased region" description="Low complexity" evidence="1">
    <location>
        <begin position="183"/>
        <end position="194"/>
    </location>
</feature>
<feature type="region of interest" description="Disordered" evidence="1">
    <location>
        <begin position="91"/>
        <end position="129"/>
    </location>
</feature>
<evidence type="ECO:0000313" key="3">
    <source>
        <dbReference type="Proteomes" id="UP001150538"/>
    </source>
</evidence>
<feature type="region of interest" description="Disordered" evidence="1">
    <location>
        <begin position="370"/>
        <end position="476"/>
    </location>
</feature>
<feature type="compositionally biased region" description="Polar residues" evidence="1">
    <location>
        <begin position="164"/>
        <end position="176"/>
    </location>
</feature>
<gene>
    <name evidence="2" type="ORF">H4219_005022</name>
</gene>
<comment type="caution">
    <text evidence="2">The sequence shown here is derived from an EMBL/GenBank/DDBJ whole genome shotgun (WGS) entry which is preliminary data.</text>
</comment>
<evidence type="ECO:0000313" key="2">
    <source>
        <dbReference type="EMBL" id="KAJ1913864.1"/>
    </source>
</evidence>
<accession>A0A9W7ZPH6</accession>
<feature type="region of interest" description="Disordered" evidence="1">
    <location>
        <begin position="164"/>
        <end position="194"/>
    </location>
</feature>
<dbReference type="AlphaFoldDB" id="A0A9W7ZPH6"/>
<feature type="compositionally biased region" description="Low complexity" evidence="1">
    <location>
        <begin position="421"/>
        <end position="453"/>
    </location>
</feature>
<proteinExistence type="predicted"/>
<keyword evidence="3" id="KW-1185">Reference proteome</keyword>
<dbReference type="OrthoDB" id="2162994at2759"/>
<organism evidence="2 3">
    <name type="scientific">Mycoemilia scoparia</name>
    <dbReference type="NCBI Taxonomy" id="417184"/>
    <lineage>
        <taxon>Eukaryota</taxon>
        <taxon>Fungi</taxon>
        <taxon>Fungi incertae sedis</taxon>
        <taxon>Zoopagomycota</taxon>
        <taxon>Kickxellomycotina</taxon>
        <taxon>Kickxellomycetes</taxon>
        <taxon>Kickxellales</taxon>
        <taxon>Kickxellaceae</taxon>
        <taxon>Mycoemilia</taxon>
    </lineage>
</organism>
<sequence length="492" mass="52953">MSNSRFKGGGDELININDDDRTTIGLTLSLMRSRLTWLTSIFQPVEDQRVLSTVPSWQLLGTFTTQLGPHLFETRFFSICILPTLSLETDPKQAQQQGQQGDSGVSKDGGGLFTSSTSQPLSSGKALVEQQARPPLTVGTPAAGGGSAVAMADGESINVDIETISTNSDKNPIPRSSTPPAPATGNNANGNNDFAAAAATNNTSSCHDRDSQLQQQSLETLMPSKIAFEFLDYPDQFYYLPEDCASETVQSSSPGPEMLSSFSIPYKRYQDQDQEIKKQKVRPATTTSRRTKYIPMTMRIQKASDELVRCLNAHSALESTTALRNKRQSRLVTAECSSHLWKGFSQKDDPDGKITNLATQQLLRSMVSEKTNNHRQGGGGGGRSNGRAKSASVGSRVDNGGHHSNSADTNMRYPNGQHDASLSLSSQQQMQGVQQQLSSLSPSIATAAATTTTSRKNRRKRADSSVSNASGTAAFNGSESVHNALSKMGLLH</sequence>
<dbReference type="Proteomes" id="UP001150538">
    <property type="component" value="Unassembled WGS sequence"/>
</dbReference>
<protein>
    <submittedName>
        <fullName evidence="2">Uncharacterized protein</fullName>
    </submittedName>
</protein>
<feature type="compositionally biased region" description="Polar residues" evidence="1">
    <location>
        <begin position="113"/>
        <end position="122"/>
    </location>
</feature>
<feature type="compositionally biased region" description="Low complexity" evidence="1">
    <location>
        <begin position="92"/>
        <end position="106"/>
    </location>
</feature>
<reference evidence="2" key="1">
    <citation type="submission" date="2022-07" db="EMBL/GenBank/DDBJ databases">
        <title>Phylogenomic reconstructions and comparative analyses of Kickxellomycotina fungi.</title>
        <authorList>
            <person name="Reynolds N.K."/>
            <person name="Stajich J.E."/>
            <person name="Barry K."/>
            <person name="Grigoriev I.V."/>
            <person name="Crous P."/>
            <person name="Smith M.E."/>
        </authorList>
    </citation>
    <scope>NUCLEOTIDE SEQUENCE</scope>
    <source>
        <strain evidence="2">NBRC 100468</strain>
    </source>
</reference>
<evidence type="ECO:0000256" key="1">
    <source>
        <dbReference type="SAM" id="MobiDB-lite"/>
    </source>
</evidence>